<comment type="similarity">
    <text evidence="1 2">Belongs to the phD/YefM antitoxin family.</text>
</comment>
<dbReference type="EMBL" id="AP025730">
    <property type="protein sequence ID" value="BDI04644.1"/>
    <property type="molecule type" value="Genomic_DNA"/>
</dbReference>
<evidence type="ECO:0000256" key="1">
    <source>
        <dbReference type="ARBA" id="ARBA00009981"/>
    </source>
</evidence>
<gene>
    <name evidence="3" type="ORF">CATMQ487_16140</name>
</gene>
<dbReference type="InterPro" id="IPR006442">
    <property type="entry name" value="Antitoxin_Phd/YefM"/>
</dbReference>
<dbReference type="InterPro" id="IPR036165">
    <property type="entry name" value="YefM-like_sf"/>
</dbReference>
<reference evidence="3" key="1">
    <citation type="submission" date="2022-04" db="EMBL/GenBank/DDBJ databases">
        <title>Whole genome sequence of Sphaerotilus sp. FB-5.</title>
        <authorList>
            <person name="Takeda M."/>
            <person name="Narihara S."/>
            <person name="Akimoto M."/>
            <person name="Akimoto R."/>
            <person name="Nishiyashiki S."/>
            <person name="Murakami T."/>
        </authorList>
    </citation>
    <scope>NUCLEOTIDE SEQUENCE</scope>
    <source>
        <strain evidence="3">FB-5</strain>
    </source>
</reference>
<keyword evidence="4" id="KW-1185">Reference proteome</keyword>
<comment type="function">
    <text evidence="2">Antitoxin component of a type II toxin-antitoxin (TA) system.</text>
</comment>
<dbReference type="RefSeq" id="WP_251972751.1">
    <property type="nucleotide sequence ID" value="NZ_AP025730.1"/>
</dbReference>
<name>A0ABN6PI54_9BURK</name>
<dbReference type="NCBIfam" id="TIGR01552">
    <property type="entry name" value="phd_fam"/>
    <property type="match status" value="1"/>
</dbReference>
<dbReference type="Proteomes" id="UP001057498">
    <property type="component" value="Chromosome"/>
</dbReference>
<accession>A0ABN6PI54</accession>
<dbReference type="Gene3D" id="3.40.1620.10">
    <property type="entry name" value="YefM-like domain"/>
    <property type="match status" value="1"/>
</dbReference>
<sequence length="101" mass="11218">MTSLELSNPLRAEEQPVASWRLQDAKARFSEVVRLAHQAGPQRVTVHGRQAVVVVDAAEFDRLQGDQTGRALIDALQASPHRDIEIEPARSTPMPVREVEL</sequence>
<protein>
    <recommendedName>
        <fullName evidence="2">Antitoxin</fullName>
    </recommendedName>
</protein>
<evidence type="ECO:0000313" key="4">
    <source>
        <dbReference type="Proteomes" id="UP001057498"/>
    </source>
</evidence>
<proteinExistence type="inferred from homology"/>
<dbReference type="Pfam" id="PF02604">
    <property type="entry name" value="PhdYeFM_antitox"/>
    <property type="match status" value="1"/>
</dbReference>
<organism evidence="3 4">
    <name type="scientific">Sphaerotilus microaerophilus</name>
    <dbReference type="NCBI Taxonomy" id="2914710"/>
    <lineage>
        <taxon>Bacteria</taxon>
        <taxon>Pseudomonadati</taxon>
        <taxon>Pseudomonadota</taxon>
        <taxon>Betaproteobacteria</taxon>
        <taxon>Burkholderiales</taxon>
        <taxon>Sphaerotilaceae</taxon>
        <taxon>Sphaerotilus</taxon>
    </lineage>
</organism>
<evidence type="ECO:0000256" key="2">
    <source>
        <dbReference type="RuleBase" id="RU362080"/>
    </source>
</evidence>
<dbReference type="SUPFAM" id="SSF143120">
    <property type="entry name" value="YefM-like"/>
    <property type="match status" value="1"/>
</dbReference>
<evidence type="ECO:0000313" key="3">
    <source>
        <dbReference type="EMBL" id="BDI04644.1"/>
    </source>
</evidence>